<dbReference type="OrthoDB" id="442731at2759"/>
<dbReference type="InterPro" id="IPR017853">
    <property type="entry name" value="GH"/>
</dbReference>
<dbReference type="EMBL" id="KB445552">
    <property type="protein sequence ID" value="EMC98788.1"/>
    <property type="molecule type" value="Genomic_DNA"/>
</dbReference>
<organism evidence="7 8">
    <name type="scientific">Baudoinia panamericana (strain UAMH 10762)</name>
    <name type="common">Angels' share fungus</name>
    <name type="synonym">Baudoinia compniacensis (strain UAMH 10762)</name>
    <dbReference type="NCBI Taxonomy" id="717646"/>
    <lineage>
        <taxon>Eukaryota</taxon>
        <taxon>Fungi</taxon>
        <taxon>Dikarya</taxon>
        <taxon>Ascomycota</taxon>
        <taxon>Pezizomycotina</taxon>
        <taxon>Dothideomycetes</taxon>
        <taxon>Dothideomycetidae</taxon>
        <taxon>Mycosphaerellales</taxon>
        <taxon>Teratosphaeriaceae</taxon>
        <taxon>Baudoinia</taxon>
    </lineage>
</organism>
<comment type="similarity">
    <text evidence="1 4">Belongs to the glycosyl hydrolase 5 (cellulase A) family.</text>
</comment>
<evidence type="ECO:0000313" key="8">
    <source>
        <dbReference type="Proteomes" id="UP000011761"/>
    </source>
</evidence>
<evidence type="ECO:0000313" key="7">
    <source>
        <dbReference type="EMBL" id="EMC98788.1"/>
    </source>
</evidence>
<gene>
    <name evidence="7" type="ORF">BAUCODRAFT_120087</name>
</gene>
<dbReference type="Proteomes" id="UP000011761">
    <property type="component" value="Unassembled WGS sequence"/>
</dbReference>
<feature type="signal peptide" evidence="5">
    <location>
        <begin position="1"/>
        <end position="21"/>
    </location>
</feature>
<keyword evidence="8" id="KW-1185">Reference proteome</keyword>
<evidence type="ECO:0000259" key="6">
    <source>
        <dbReference type="Pfam" id="PF00150"/>
    </source>
</evidence>
<dbReference type="InterPro" id="IPR001547">
    <property type="entry name" value="Glyco_hydro_5"/>
</dbReference>
<evidence type="ECO:0000256" key="5">
    <source>
        <dbReference type="SAM" id="SignalP"/>
    </source>
</evidence>
<dbReference type="eggNOG" id="ENOG502QUKB">
    <property type="taxonomic scope" value="Eukaryota"/>
</dbReference>
<feature type="domain" description="Glycoside hydrolase family 5" evidence="6">
    <location>
        <begin position="62"/>
        <end position="358"/>
    </location>
</feature>
<dbReference type="KEGG" id="bcom:BAUCODRAFT_120087"/>
<dbReference type="RefSeq" id="XP_007673934.1">
    <property type="nucleotide sequence ID" value="XM_007675744.1"/>
</dbReference>
<dbReference type="PANTHER" id="PTHR31263:SF0">
    <property type="entry name" value="CELLULASE FAMILY PROTEIN (AFU_ORTHOLOGUE AFUA_5G14560)"/>
    <property type="match status" value="1"/>
</dbReference>
<dbReference type="OMA" id="TWSDWRS"/>
<evidence type="ECO:0000256" key="4">
    <source>
        <dbReference type="RuleBase" id="RU361153"/>
    </source>
</evidence>
<keyword evidence="2 4" id="KW-0378">Hydrolase</keyword>
<dbReference type="GO" id="GO:0004553">
    <property type="term" value="F:hydrolase activity, hydrolyzing O-glycosyl compounds"/>
    <property type="evidence" value="ECO:0007669"/>
    <property type="project" value="InterPro"/>
</dbReference>
<dbReference type="Gene3D" id="3.20.20.80">
    <property type="entry name" value="Glycosidases"/>
    <property type="match status" value="1"/>
</dbReference>
<dbReference type="AlphaFoldDB" id="M2N472"/>
<protein>
    <submittedName>
        <fullName evidence="7">Glycoside hydrolase family 5 protein</fullName>
    </submittedName>
</protein>
<proteinExistence type="inferred from homology"/>
<dbReference type="SUPFAM" id="SSF51445">
    <property type="entry name" value="(Trans)glycosidases"/>
    <property type="match status" value="1"/>
</dbReference>
<name>M2N472_BAUPA</name>
<dbReference type="PANTHER" id="PTHR31263">
    <property type="entry name" value="CELLULASE FAMILY PROTEIN (AFU_ORTHOLOGUE AFUA_5G14560)"/>
    <property type="match status" value="1"/>
</dbReference>
<dbReference type="HOGENOM" id="CLU_039562_0_0_1"/>
<dbReference type="GeneID" id="19107479"/>
<evidence type="ECO:0000256" key="3">
    <source>
        <dbReference type="ARBA" id="ARBA00023295"/>
    </source>
</evidence>
<evidence type="ECO:0000256" key="2">
    <source>
        <dbReference type="ARBA" id="ARBA00022801"/>
    </source>
</evidence>
<keyword evidence="3 4" id="KW-0326">Glycosidase</keyword>
<dbReference type="Pfam" id="PF00150">
    <property type="entry name" value="Cellulase"/>
    <property type="match status" value="1"/>
</dbReference>
<keyword evidence="5" id="KW-0732">Signal</keyword>
<dbReference type="GO" id="GO:0000272">
    <property type="term" value="P:polysaccharide catabolic process"/>
    <property type="evidence" value="ECO:0007669"/>
    <property type="project" value="InterPro"/>
</dbReference>
<evidence type="ECO:0000256" key="1">
    <source>
        <dbReference type="ARBA" id="ARBA00005641"/>
    </source>
</evidence>
<sequence>MLVVFGYPFVIAALSASFAWGAPAPAPWPPKTGATWPDTPFTVSGRDIISASGAKVVYAGVNWPGAADTMLPEGLQYASIDSIASFISKLGMNVVRLTYAIEMIDDHFANSPHQSLRNTLVKALGSKAGNTVLSQILANNPQFNVSSTRLDVFDAVAAGLAQYQIYVHLDNHVSKAQWCCNNNDGNAWFGDTYFSVQKWHRGLGFMAAHAASWQGFASMSLRNELRQPDSDSPASPYTWNTWIKNALPAASVIHKHNPSPLIFFSGEGYNTDDTYAIQRQTWNHKTFTPEKYAFRNKVVYEIHNYQTKAKSCSNDIQPRLYHTAYCAMNLSDSSCPNHGPVIMTEFGFDQTDSSDQSVYAQCISSTLLQQPGGPGGWMQWVLAGSYYIRSGIKDYDETWGLLNHDWSDFRNRSVIDDYLRPFVAATLKPTVAKNSSNDFG</sequence>
<reference evidence="7 8" key="1">
    <citation type="journal article" date="2012" name="PLoS Pathog.">
        <title>Diverse lifestyles and strategies of plant pathogenesis encoded in the genomes of eighteen Dothideomycetes fungi.</title>
        <authorList>
            <person name="Ohm R.A."/>
            <person name="Feau N."/>
            <person name="Henrissat B."/>
            <person name="Schoch C.L."/>
            <person name="Horwitz B.A."/>
            <person name="Barry K.W."/>
            <person name="Condon B.J."/>
            <person name="Copeland A.C."/>
            <person name="Dhillon B."/>
            <person name="Glaser F."/>
            <person name="Hesse C.N."/>
            <person name="Kosti I."/>
            <person name="LaButti K."/>
            <person name="Lindquist E.A."/>
            <person name="Lucas S."/>
            <person name="Salamov A.A."/>
            <person name="Bradshaw R.E."/>
            <person name="Ciuffetti L."/>
            <person name="Hamelin R.C."/>
            <person name="Kema G.H.J."/>
            <person name="Lawrence C."/>
            <person name="Scott J.A."/>
            <person name="Spatafora J.W."/>
            <person name="Turgeon B.G."/>
            <person name="de Wit P.J.G.M."/>
            <person name="Zhong S."/>
            <person name="Goodwin S.B."/>
            <person name="Grigoriev I.V."/>
        </authorList>
    </citation>
    <scope>NUCLEOTIDE SEQUENCE [LARGE SCALE GENOMIC DNA]</scope>
    <source>
        <strain evidence="7 8">UAMH 10762</strain>
    </source>
</reference>
<feature type="chain" id="PRO_5004021841" evidence="5">
    <location>
        <begin position="22"/>
        <end position="440"/>
    </location>
</feature>
<accession>M2N472</accession>